<keyword evidence="5" id="KW-0812">Transmembrane</keyword>
<organism evidence="13 14">
    <name type="scientific">Polynucleobacter paneuropaeus</name>
    <dbReference type="NCBI Taxonomy" id="2527775"/>
    <lineage>
        <taxon>Bacteria</taxon>
        <taxon>Pseudomonadati</taxon>
        <taxon>Pseudomonadota</taxon>
        <taxon>Betaproteobacteria</taxon>
        <taxon>Burkholderiales</taxon>
        <taxon>Burkholderiaceae</taxon>
        <taxon>Polynucleobacter</taxon>
    </lineage>
</organism>
<dbReference type="InterPro" id="IPR001702">
    <property type="entry name" value="Porin_Gram-ve"/>
</dbReference>
<evidence type="ECO:0000256" key="11">
    <source>
        <dbReference type="SAM" id="SignalP"/>
    </source>
</evidence>
<evidence type="ECO:0000256" key="9">
    <source>
        <dbReference type="ARBA" id="ARBA00023136"/>
    </source>
</evidence>
<proteinExistence type="predicted"/>
<dbReference type="CDD" id="cd00342">
    <property type="entry name" value="gram_neg_porins"/>
    <property type="match status" value="1"/>
</dbReference>
<evidence type="ECO:0000256" key="10">
    <source>
        <dbReference type="ARBA" id="ARBA00023237"/>
    </source>
</evidence>
<evidence type="ECO:0000256" key="1">
    <source>
        <dbReference type="ARBA" id="ARBA00004571"/>
    </source>
</evidence>
<dbReference type="Pfam" id="PF13609">
    <property type="entry name" value="Porin_4"/>
    <property type="match status" value="1"/>
</dbReference>
<evidence type="ECO:0000256" key="6">
    <source>
        <dbReference type="ARBA" id="ARBA00022729"/>
    </source>
</evidence>
<comment type="subunit">
    <text evidence="2">Homotrimer.</text>
</comment>
<dbReference type="Proteomes" id="UP000762271">
    <property type="component" value="Unassembled WGS sequence"/>
</dbReference>
<dbReference type="GO" id="GO:0015288">
    <property type="term" value="F:porin activity"/>
    <property type="evidence" value="ECO:0007669"/>
    <property type="project" value="UniProtKB-KW"/>
</dbReference>
<evidence type="ECO:0000256" key="2">
    <source>
        <dbReference type="ARBA" id="ARBA00011233"/>
    </source>
</evidence>
<keyword evidence="3" id="KW-0813">Transport</keyword>
<feature type="chain" id="PRO_5042249408" evidence="11">
    <location>
        <begin position="21"/>
        <end position="426"/>
    </location>
</feature>
<sequence length="426" mass="44313">MKKSLFALAAVGALAGVAHAQSSVTVYGIIDEGLTGGNTYQSNGGTANTANGVVKTTGLGFTSGNQSTSRIGFKGNEDLGGGLSAFFTYEIKMDNDSANGWATARQAFVGVKKNGWGSIAAGTQNTPIYDAVLASDPGNVNNIAGNLITTSTKGPQGALVAAAGVQTNQPYATRLANTASIKTDDFAGFTARALILSSAGNQTETTTNTNVNTASIGGTGVVATNGTQSVTNNQSGFGIGADYTWQKLMLTANYQSFKATSTGNTIGITSTLFSPSGVTTTATNSQDSGQYYAANYDFGILKAYVQYINRKVANDVQNSVFQKYTAQQIGVRSFVTPTIETWASAAMGKYQNPASVAGTNGTNLYTPSNANIKGFQLGANYWLSKRSNLYAIYGQTATSNFQYASSTANNVAANQNNYSVGIRHTF</sequence>
<keyword evidence="6 11" id="KW-0732">Signal</keyword>
<dbReference type="SUPFAM" id="SSF56935">
    <property type="entry name" value="Porins"/>
    <property type="match status" value="1"/>
</dbReference>
<dbReference type="AlphaFoldDB" id="A0AAE3CHX9"/>
<dbReference type="EMBL" id="JAANGI010000001">
    <property type="protein sequence ID" value="MBT8591631.1"/>
    <property type="molecule type" value="Genomic_DNA"/>
</dbReference>
<evidence type="ECO:0000256" key="5">
    <source>
        <dbReference type="ARBA" id="ARBA00022692"/>
    </source>
</evidence>
<protein>
    <submittedName>
        <fullName evidence="13">Porin</fullName>
    </submittedName>
</protein>
<evidence type="ECO:0000256" key="7">
    <source>
        <dbReference type="ARBA" id="ARBA00023065"/>
    </source>
</evidence>
<dbReference type="GO" id="GO:0046930">
    <property type="term" value="C:pore complex"/>
    <property type="evidence" value="ECO:0007669"/>
    <property type="project" value="UniProtKB-KW"/>
</dbReference>
<accession>A0AAE3CHX9</accession>
<keyword evidence="7" id="KW-0406">Ion transport</keyword>
<name>A0AAE3CHX9_9BURK</name>
<dbReference type="Gene3D" id="2.40.160.10">
    <property type="entry name" value="Porin"/>
    <property type="match status" value="1"/>
</dbReference>
<evidence type="ECO:0000313" key="14">
    <source>
        <dbReference type="Proteomes" id="UP000762271"/>
    </source>
</evidence>
<feature type="signal peptide" evidence="11">
    <location>
        <begin position="1"/>
        <end position="20"/>
    </location>
</feature>
<dbReference type="InterPro" id="IPR023614">
    <property type="entry name" value="Porin_dom_sf"/>
</dbReference>
<dbReference type="PRINTS" id="PR00182">
    <property type="entry name" value="ECOLNEIPORIN"/>
</dbReference>
<evidence type="ECO:0000313" key="13">
    <source>
        <dbReference type="EMBL" id="MBT8591631.1"/>
    </source>
</evidence>
<comment type="caution">
    <text evidence="13">The sequence shown here is derived from an EMBL/GenBank/DDBJ whole genome shotgun (WGS) entry which is preliminary data.</text>
</comment>
<evidence type="ECO:0000256" key="3">
    <source>
        <dbReference type="ARBA" id="ARBA00022448"/>
    </source>
</evidence>
<keyword evidence="10" id="KW-0998">Cell outer membrane</keyword>
<dbReference type="PANTHER" id="PTHR34501:SF9">
    <property type="entry name" value="MAJOR OUTER MEMBRANE PROTEIN P.IA"/>
    <property type="match status" value="1"/>
</dbReference>
<feature type="domain" description="Porin" evidence="12">
    <location>
        <begin position="7"/>
        <end position="399"/>
    </location>
</feature>
<keyword evidence="4" id="KW-1134">Transmembrane beta strand</keyword>
<dbReference type="InterPro" id="IPR033900">
    <property type="entry name" value="Gram_neg_porin_domain"/>
</dbReference>
<keyword evidence="8" id="KW-0626">Porin</keyword>
<dbReference type="GO" id="GO:0009279">
    <property type="term" value="C:cell outer membrane"/>
    <property type="evidence" value="ECO:0007669"/>
    <property type="project" value="UniProtKB-SubCell"/>
</dbReference>
<gene>
    <name evidence="13" type="ORF">G6693_06815</name>
</gene>
<comment type="subcellular location">
    <subcellularLocation>
        <location evidence="1">Cell outer membrane</location>
        <topology evidence="1">Multi-pass membrane protein</topology>
    </subcellularLocation>
</comment>
<keyword evidence="9" id="KW-0472">Membrane</keyword>
<dbReference type="PANTHER" id="PTHR34501">
    <property type="entry name" value="PROTEIN YDDL-RELATED"/>
    <property type="match status" value="1"/>
</dbReference>
<reference evidence="13" key="1">
    <citation type="journal article" date="2021" name="Genome Biol. Evol.">
        <title>Continental-Scale Gene Flow Prevents Allopatric Divergence of Pelagic Freshwater Bacteria.</title>
        <authorList>
            <person name="Hoetzinger M."/>
            <person name="Pitt A."/>
            <person name="Huemer A."/>
            <person name="Hahn M.W."/>
        </authorList>
    </citation>
    <scope>NUCLEOTIDE SEQUENCE</scope>
    <source>
        <strain evidence="13">AP-YLGG-20-G6</strain>
    </source>
</reference>
<evidence type="ECO:0000256" key="4">
    <source>
        <dbReference type="ARBA" id="ARBA00022452"/>
    </source>
</evidence>
<dbReference type="InterPro" id="IPR050298">
    <property type="entry name" value="Gram-neg_bact_OMP"/>
</dbReference>
<dbReference type="GO" id="GO:0034220">
    <property type="term" value="P:monoatomic ion transmembrane transport"/>
    <property type="evidence" value="ECO:0007669"/>
    <property type="project" value="InterPro"/>
</dbReference>
<evidence type="ECO:0000259" key="12">
    <source>
        <dbReference type="Pfam" id="PF13609"/>
    </source>
</evidence>
<evidence type="ECO:0000256" key="8">
    <source>
        <dbReference type="ARBA" id="ARBA00023114"/>
    </source>
</evidence>